<dbReference type="Proteomes" id="UP000831786">
    <property type="component" value="Chromosome"/>
</dbReference>
<dbReference type="InterPro" id="IPR016040">
    <property type="entry name" value="NAD(P)-bd_dom"/>
</dbReference>
<proteinExistence type="predicted"/>
<dbReference type="InterPro" id="IPR036291">
    <property type="entry name" value="NAD(P)-bd_dom_sf"/>
</dbReference>
<protein>
    <submittedName>
        <fullName evidence="2">SDR family oxidoreductase</fullName>
    </submittedName>
</protein>
<dbReference type="PANTHER" id="PTHR15020">
    <property type="entry name" value="FLAVIN REDUCTASE-RELATED"/>
    <property type="match status" value="1"/>
</dbReference>
<evidence type="ECO:0000313" key="3">
    <source>
        <dbReference type="Proteomes" id="UP000831786"/>
    </source>
</evidence>
<sequence>MSTIAVFGSTGQTGHRIVDRLAHDGHDVLAISRRPTGGDSPRIRTAAADLTHTSVDELCEILSGIDAVVFAAAGDPIRVDRDGALRVIDAAERAGVTRFVLITGMGVGRPRPSEYYGGFWDTYFGAKEASERALRTSTLAWTILQPGELLNERGRGHVELAPTGSLPISAVTRDDVAAVVGAVVDRADTAGHGWELVHGDRTIEGAIERAVRR</sequence>
<accession>A0ABY4FN90</accession>
<dbReference type="PANTHER" id="PTHR15020:SF50">
    <property type="entry name" value="UPF0659 PROTEIN YMR090W"/>
    <property type="match status" value="1"/>
</dbReference>
<name>A0ABY4FN90_9MICO</name>
<feature type="domain" description="NAD(P)-binding" evidence="1">
    <location>
        <begin position="8"/>
        <end position="185"/>
    </location>
</feature>
<organism evidence="2 3">
    <name type="scientific">Leucobacter allii</name>
    <dbReference type="NCBI Taxonomy" id="2932247"/>
    <lineage>
        <taxon>Bacteria</taxon>
        <taxon>Bacillati</taxon>
        <taxon>Actinomycetota</taxon>
        <taxon>Actinomycetes</taxon>
        <taxon>Micrococcales</taxon>
        <taxon>Microbacteriaceae</taxon>
        <taxon>Leucobacter</taxon>
    </lineage>
</organism>
<dbReference type="EMBL" id="CP095045">
    <property type="protein sequence ID" value="UOQ57745.1"/>
    <property type="molecule type" value="Genomic_DNA"/>
</dbReference>
<dbReference type="Pfam" id="PF13460">
    <property type="entry name" value="NAD_binding_10"/>
    <property type="match status" value="1"/>
</dbReference>
<gene>
    <name evidence="2" type="ORF">MUN78_02555</name>
</gene>
<dbReference type="SUPFAM" id="SSF51735">
    <property type="entry name" value="NAD(P)-binding Rossmann-fold domains"/>
    <property type="match status" value="1"/>
</dbReference>
<dbReference type="RefSeq" id="WP_244728601.1">
    <property type="nucleotide sequence ID" value="NZ_CP095045.1"/>
</dbReference>
<reference evidence="2 3" key="1">
    <citation type="submission" date="2022-04" db="EMBL/GenBank/DDBJ databases">
        <title>Leucobacter sp. isolated from rhizosphere of garlic.</title>
        <authorList>
            <person name="Won M."/>
            <person name="Lee C.-M."/>
            <person name="Woen H.-Y."/>
            <person name="Kwon S.-W."/>
        </authorList>
    </citation>
    <scope>NUCLEOTIDE SEQUENCE [LARGE SCALE GENOMIC DNA]</scope>
    <source>
        <strain evidence="2 3">H21R-40</strain>
    </source>
</reference>
<dbReference type="Gene3D" id="3.40.50.720">
    <property type="entry name" value="NAD(P)-binding Rossmann-like Domain"/>
    <property type="match status" value="1"/>
</dbReference>
<keyword evidence="3" id="KW-1185">Reference proteome</keyword>
<evidence type="ECO:0000313" key="2">
    <source>
        <dbReference type="EMBL" id="UOQ57745.1"/>
    </source>
</evidence>
<evidence type="ECO:0000259" key="1">
    <source>
        <dbReference type="Pfam" id="PF13460"/>
    </source>
</evidence>